<reference evidence="9" key="2">
    <citation type="journal article" date="2009" name="Fungal Genet. Biol.">
        <title>The 2008 update of the Aspergillus nidulans genome annotation: a community effort.</title>
        <authorList>
            <person name="Wortman J.R."/>
            <person name="Gilsenan J.M."/>
            <person name="Joardar V."/>
            <person name="Deegan J."/>
            <person name="Clutterbuck J."/>
            <person name="Andersen M.R."/>
            <person name="Archer D."/>
            <person name="Bencina M."/>
            <person name="Braus G."/>
            <person name="Coutinho P."/>
            <person name="von Dohren H."/>
            <person name="Doonan J."/>
            <person name="Driessen A.J."/>
            <person name="Durek P."/>
            <person name="Espeso E."/>
            <person name="Fekete E."/>
            <person name="Flipphi M."/>
            <person name="Estrada C.G."/>
            <person name="Geysens S."/>
            <person name="Goldman G."/>
            <person name="de Groot P.W."/>
            <person name="Hansen K."/>
            <person name="Harris S.D."/>
            <person name="Heinekamp T."/>
            <person name="Helmstaedt K."/>
            <person name="Henrissat B."/>
            <person name="Hofmann G."/>
            <person name="Homan T."/>
            <person name="Horio T."/>
            <person name="Horiuchi H."/>
            <person name="James S."/>
            <person name="Jones M."/>
            <person name="Karaffa L."/>
            <person name="Karanyi Z."/>
            <person name="Kato M."/>
            <person name="Keller N."/>
            <person name="Kelly D.E."/>
            <person name="Kiel J.A."/>
            <person name="Kim J.M."/>
            <person name="van der Klei I.J."/>
            <person name="Klis F.M."/>
            <person name="Kovalchuk A."/>
            <person name="Krasevec N."/>
            <person name="Kubicek C.P."/>
            <person name="Liu B."/>
            <person name="Maccabe A."/>
            <person name="Meyer V."/>
            <person name="Mirabito P."/>
            <person name="Miskei M."/>
            <person name="Mos M."/>
            <person name="Mullins J."/>
            <person name="Nelson D.R."/>
            <person name="Nielsen J."/>
            <person name="Oakley B.R."/>
            <person name="Osmani S.A."/>
            <person name="Pakula T."/>
            <person name="Paszewski A."/>
            <person name="Paulsen I."/>
            <person name="Pilsyk S."/>
            <person name="Pocsi I."/>
            <person name="Punt P.J."/>
            <person name="Ram A.F."/>
            <person name="Ren Q."/>
            <person name="Robellet X."/>
            <person name="Robson G."/>
            <person name="Seiboth B."/>
            <person name="van Solingen P."/>
            <person name="Specht T."/>
            <person name="Sun J."/>
            <person name="Taheri-Talesh N."/>
            <person name="Takeshita N."/>
            <person name="Ussery D."/>
            <person name="vanKuyk P.A."/>
            <person name="Visser H."/>
            <person name="van de Vondervoort P.J."/>
            <person name="de Vries R.P."/>
            <person name="Walton J."/>
            <person name="Xiang X."/>
            <person name="Xiong Y."/>
            <person name="Zeng A.P."/>
            <person name="Brandt B.W."/>
            <person name="Cornell M.J."/>
            <person name="van den Hondel C.A."/>
            <person name="Visser J."/>
            <person name="Oliver S.G."/>
            <person name="Turner G."/>
        </authorList>
    </citation>
    <scope>GENOME REANNOTATION</scope>
    <source>
        <strain evidence="9">FGSC A4 / ATCC 38163 / CBS 112.46 / NRRL 194 / M139</strain>
    </source>
</reference>
<dbReference type="KEGG" id="ani:ANIA_06740"/>
<dbReference type="HOGENOM" id="CLU_1235004_0_0_1"/>
<evidence type="ECO:0000256" key="2">
    <source>
        <dbReference type="ARBA" id="ARBA00022692"/>
    </source>
</evidence>
<proteinExistence type="predicted"/>
<dbReference type="InterPro" id="IPR051987">
    <property type="entry name" value="Sigma-2_receptor-like"/>
</dbReference>
<evidence type="ECO:0000256" key="6">
    <source>
        <dbReference type="SAM" id="Phobius"/>
    </source>
</evidence>
<sequence>MTSLWNRKRDLVYFGFFAIHIPIIFLVDAVPVLPGLLDNAVSRQLRDFYTATYRDKFFEDSVPAWFTSYIWMEILYHVPLSIWALGALLRVIHHILDLSVRGLVVGGPHRRRKTKFNRALRPLRCAWGVYGLRYVRADSVEPPEAGQVETGVIVSAFSLYLPPRNIIAPAEHLSTRASHTVCGARMSDVEKRDACTTIIALLYTLHSHLAILYSNIDDCEITNE</sequence>
<name>C8V1Y0_EMENI</name>
<dbReference type="Pfam" id="PF05241">
    <property type="entry name" value="EBP"/>
    <property type="match status" value="1"/>
</dbReference>
<dbReference type="InterPro" id="IPR033118">
    <property type="entry name" value="EXPERA"/>
</dbReference>
<evidence type="ECO:0000256" key="1">
    <source>
        <dbReference type="ARBA" id="ARBA00004141"/>
    </source>
</evidence>
<dbReference type="AlphaFoldDB" id="C8V1Y0"/>
<protein>
    <submittedName>
        <fullName evidence="8">Integral membrane protein, putative (AFU_orthologue AFUA_7G06040)</fullName>
    </submittedName>
</protein>
<accession>C8V1Y0</accession>
<keyword evidence="3 5" id="KW-1133">Transmembrane helix</keyword>
<keyword evidence="9" id="KW-1185">Reference proteome</keyword>
<evidence type="ECO:0000256" key="3">
    <source>
        <dbReference type="ARBA" id="ARBA00022989"/>
    </source>
</evidence>
<keyword evidence="2 5" id="KW-0812">Transmembrane</keyword>
<keyword evidence="4 5" id="KW-0472">Membrane</keyword>
<dbReference type="GeneID" id="2870259"/>
<dbReference type="GO" id="GO:0005783">
    <property type="term" value="C:endoplasmic reticulum"/>
    <property type="evidence" value="ECO:0000318"/>
    <property type="project" value="GO_Central"/>
</dbReference>
<evidence type="ECO:0000313" key="8">
    <source>
        <dbReference type="EMBL" id="CBF71365.1"/>
    </source>
</evidence>
<evidence type="ECO:0000256" key="5">
    <source>
        <dbReference type="PROSITE-ProRule" id="PRU01087"/>
    </source>
</evidence>
<dbReference type="PROSITE" id="PS51751">
    <property type="entry name" value="EXPERA"/>
    <property type="match status" value="1"/>
</dbReference>
<dbReference type="Proteomes" id="UP000000560">
    <property type="component" value="Chromosome I"/>
</dbReference>
<dbReference type="PANTHER" id="PTHR31204:SF1">
    <property type="entry name" value="SIGMA INTRACELLULAR RECEPTOR 2"/>
    <property type="match status" value="1"/>
</dbReference>
<dbReference type="STRING" id="227321.C8V1Y0"/>
<reference evidence="9" key="1">
    <citation type="journal article" date="2005" name="Nature">
        <title>Sequencing of Aspergillus nidulans and comparative analysis with A. fumigatus and A. oryzae.</title>
        <authorList>
            <person name="Galagan J.E."/>
            <person name="Calvo S.E."/>
            <person name="Cuomo C."/>
            <person name="Ma L.J."/>
            <person name="Wortman J.R."/>
            <person name="Batzoglou S."/>
            <person name="Lee S.I."/>
            <person name="Basturkmen M."/>
            <person name="Spevak C.C."/>
            <person name="Clutterbuck J."/>
            <person name="Kapitonov V."/>
            <person name="Jurka J."/>
            <person name="Scazzocchio C."/>
            <person name="Farman M."/>
            <person name="Butler J."/>
            <person name="Purcell S."/>
            <person name="Harris S."/>
            <person name="Braus G.H."/>
            <person name="Draht O."/>
            <person name="Busch S."/>
            <person name="D'Enfert C."/>
            <person name="Bouchier C."/>
            <person name="Goldman G.H."/>
            <person name="Bell-Pedersen D."/>
            <person name="Griffiths-Jones S."/>
            <person name="Doonan J.H."/>
            <person name="Yu J."/>
            <person name="Vienken K."/>
            <person name="Pain A."/>
            <person name="Freitag M."/>
            <person name="Selker E.U."/>
            <person name="Archer D.B."/>
            <person name="Penalva M.A."/>
            <person name="Oakley B.R."/>
            <person name="Momany M."/>
            <person name="Tanaka T."/>
            <person name="Kumagai T."/>
            <person name="Asai K."/>
            <person name="Machida M."/>
            <person name="Nierman W.C."/>
            <person name="Denning D.W."/>
            <person name="Caddick M."/>
            <person name="Hynes M."/>
            <person name="Paoletti M."/>
            <person name="Fischer R."/>
            <person name="Miller B."/>
            <person name="Dyer P."/>
            <person name="Sachs M.S."/>
            <person name="Osmani S.A."/>
            <person name="Birren B.W."/>
        </authorList>
    </citation>
    <scope>NUCLEOTIDE SEQUENCE [LARGE SCALE GENOMIC DNA]</scope>
    <source>
        <strain evidence="9">FGSC A4 / ATCC 38163 / CBS 112.46 / NRRL 194 / M139</strain>
    </source>
</reference>
<feature type="domain" description="EXPERA" evidence="7">
    <location>
        <begin position="9"/>
        <end position="167"/>
    </location>
</feature>
<dbReference type="VEuPathDB" id="FungiDB:AN6740"/>
<dbReference type="RefSeq" id="XP_050467164.1">
    <property type="nucleotide sequence ID" value="XM_050611109.1"/>
</dbReference>
<feature type="transmembrane region" description="Helical" evidence="6">
    <location>
        <begin position="12"/>
        <end position="33"/>
    </location>
</feature>
<dbReference type="OrthoDB" id="433124at2759"/>
<dbReference type="EMBL" id="BN001301">
    <property type="protein sequence ID" value="CBF71365.1"/>
    <property type="molecule type" value="Genomic_DNA"/>
</dbReference>
<evidence type="ECO:0000313" key="9">
    <source>
        <dbReference type="Proteomes" id="UP000000560"/>
    </source>
</evidence>
<organism evidence="8 9">
    <name type="scientific">Emericella nidulans (strain FGSC A4 / ATCC 38163 / CBS 112.46 / NRRL 194 / M139)</name>
    <name type="common">Aspergillus nidulans</name>
    <dbReference type="NCBI Taxonomy" id="227321"/>
    <lineage>
        <taxon>Eukaryota</taxon>
        <taxon>Fungi</taxon>
        <taxon>Dikarya</taxon>
        <taxon>Ascomycota</taxon>
        <taxon>Pezizomycotina</taxon>
        <taxon>Eurotiomycetes</taxon>
        <taxon>Eurotiomycetidae</taxon>
        <taxon>Eurotiales</taxon>
        <taxon>Aspergillaceae</taxon>
        <taxon>Aspergillus</taxon>
        <taxon>Aspergillus subgen. Nidulantes</taxon>
    </lineage>
</organism>
<evidence type="ECO:0000259" key="7">
    <source>
        <dbReference type="PROSITE" id="PS51751"/>
    </source>
</evidence>
<dbReference type="PANTHER" id="PTHR31204">
    <property type="entry name" value="SIGMA INTRACELLULAR RECEPTOR 2"/>
    <property type="match status" value="1"/>
</dbReference>
<dbReference type="InParanoid" id="C8V1Y0"/>
<gene>
    <name evidence="8" type="ORF">ANIA_06740</name>
</gene>
<comment type="subcellular location">
    <subcellularLocation>
        <location evidence="1">Membrane</location>
        <topology evidence="1">Multi-pass membrane protein</topology>
    </subcellularLocation>
</comment>
<feature type="transmembrane region" description="Helical" evidence="6">
    <location>
        <begin position="74"/>
        <end position="92"/>
    </location>
</feature>
<dbReference type="GO" id="GO:0016020">
    <property type="term" value="C:membrane"/>
    <property type="evidence" value="ECO:0007669"/>
    <property type="project" value="UniProtKB-SubCell"/>
</dbReference>
<evidence type="ECO:0000256" key="4">
    <source>
        <dbReference type="ARBA" id="ARBA00023136"/>
    </source>
</evidence>